<protein>
    <submittedName>
        <fullName evidence="1">Phosphomevalonate kinase</fullName>
        <ecNumber evidence="1">2.7.4.2</ecNumber>
    </submittedName>
</protein>
<gene>
    <name evidence="1" type="primary">ERG8_2</name>
    <name evidence="1" type="ORF">FBU59_007110</name>
</gene>
<proteinExistence type="predicted"/>
<keyword evidence="1" id="KW-0808">Transferase</keyword>
<reference evidence="1" key="1">
    <citation type="submission" date="2022-07" db="EMBL/GenBank/DDBJ databases">
        <title>Phylogenomic reconstructions and comparative analyses of Kickxellomycotina fungi.</title>
        <authorList>
            <person name="Reynolds N.K."/>
            <person name="Stajich J.E."/>
            <person name="Barry K."/>
            <person name="Grigoriev I.V."/>
            <person name="Crous P."/>
            <person name="Smith M.E."/>
        </authorList>
    </citation>
    <scope>NUCLEOTIDE SEQUENCE</scope>
    <source>
        <strain evidence="1">NRRL 5244</strain>
    </source>
</reference>
<evidence type="ECO:0000313" key="2">
    <source>
        <dbReference type="Proteomes" id="UP001150603"/>
    </source>
</evidence>
<sequence>DYDDAIAWCAEQPSSDWKCAPRVKSSNAQQLLVGLVEAIQQVRALQRELGENAGVPIEPPKQTRLLDACMQVPGICMAAVPGAGGYDAIYCVALSDTASQKVEELWSQWTEMSVGPLLANQASSGVCVLDPAAYPEITSKL</sequence>
<feature type="non-terminal residue" evidence="1">
    <location>
        <position position="1"/>
    </location>
</feature>
<evidence type="ECO:0000313" key="1">
    <source>
        <dbReference type="EMBL" id="KAJ1928693.1"/>
    </source>
</evidence>
<name>A0ACC1IY93_9FUNG</name>
<organism evidence="1 2">
    <name type="scientific">Linderina macrospora</name>
    <dbReference type="NCBI Taxonomy" id="4868"/>
    <lineage>
        <taxon>Eukaryota</taxon>
        <taxon>Fungi</taxon>
        <taxon>Fungi incertae sedis</taxon>
        <taxon>Zoopagomycota</taxon>
        <taxon>Kickxellomycotina</taxon>
        <taxon>Kickxellomycetes</taxon>
        <taxon>Kickxellales</taxon>
        <taxon>Kickxellaceae</taxon>
        <taxon>Linderina</taxon>
    </lineage>
</organism>
<dbReference type="EC" id="2.7.4.2" evidence="1"/>
<accession>A0ACC1IY93</accession>
<comment type="caution">
    <text evidence="1">The sequence shown here is derived from an EMBL/GenBank/DDBJ whole genome shotgun (WGS) entry which is preliminary data.</text>
</comment>
<dbReference type="Proteomes" id="UP001150603">
    <property type="component" value="Unassembled WGS sequence"/>
</dbReference>
<keyword evidence="1" id="KW-0418">Kinase</keyword>
<keyword evidence="2" id="KW-1185">Reference proteome</keyword>
<dbReference type="EMBL" id="JANBPW010006614">
    <property type="protein sequence ID" value="KAJ1928693.1"/>
    <property type="molecule type" value="Genomic_DNA"/>
</dbReference>